<organism evidence="3 4">
    <name type="scientific">Natronincola ferrireducens</name>
    <dbReference type="NCBI Taxonomy" id="393762"/>
    <lineage>
        <taxon>Bacteria</taxon>
        <taxon>Bacillati</taxon>
        <taxon>Bacillota</taxon>
        <taxon>Clostridia</taxon>
        <taxon>Peptostreptococcales</taxon>
        <taxon>Natronincolaceae</taxon>
        <taxon>Natronincola</taxon>
    </lineage>
</organism>
<comment type="similarity">
    <text evidence="1">Belongs to the UPF0749 family.</text>
</comment>
<accession>A0A1G9BMS6</accession>
<sequence length="240" mass="26916">MKSLYEKFVILFMFLILGFTIVLQFRNDVEDYSFVSLKTMSDLNGAINKEREEIGNLRGLIASQENKLKEYQRALEEDGSIKEVLSNEINTMKLISGFMDVEGPGIIIKLSDSERELYEGERPDDLVVHDGDVLTILNDLKVAGAEVLSINGQRFLNTSEVKCTGPTITINNYSYGQPFVIRAIGDPQTLDAAIKAPDSYALGLTEIYGLNVESYTSDKVRISKYRGDIAFKYIKPMEGE</sequence>
<proteinExistence type="inferred from homology"/>
<dbReference type="OrthoDB" id="9776196at2"/>
<dbReference type="AlphaFoldDB" id="A0A1G9BMS6"/>
<gene>
    <name evidence="3" type="ORF">SAMN05660472_01220</name>
</gene>
<keyword evidence="2" id="KW-0175">Coiled coil</keyword>
<evidence type="ECO:0000313" key="3">
    <source>
        <dbReference type="EMBL" id="SDK40766.1"/>
    </source>
</evidence>
<dbReference type="RefSeq" id="WP_090551974.1">
    <property type="nucleotide sequence ID" value="NZ_FNFP01000002.1"/>
</dbReference>
<dbReference type="STRING" id="393762.SAMN05660472_01220"/>
<evidence type="ECO:0000256" key="2">
    <source>
        <dbReference type="SAM" id="Coils"/>
    </source>
</evidence>
<dbReference type="EMBL" id="FNFP01000002">
    <property type="protein sequence ID" value="SDK40766.1"/>
    <property type="molecule type" value="Genomic_DNA"/>
</dbReference>
<dbReference type="InterPro" id="IPR010273">
    <property type="entry name" value="DUF881"/>
</dbReference>
<dbReference type="Gene3D" id="3.30.70.1880">
    <property type="entry name" value="Protein of unknown function DUF881"/>
    <property type="match status" value="1"/>
</dbReference>
<dbReference type="PANTHER" id="PTHR37313">
    <property type="entry name" value="UPF0749 PROTEIN RV1825"/>
    <property type="match status" value="1"/>
</dbReference>
<dbReference type="PANTHER" id="PTHR37313:SF2">
    <property type="entry name" value="UPF0749 PROTEIN YLXX"/>
    <property type="match status" value="1"/>
</dbReference>
<evidence type="ECO:0000313" key="4">
    <source>
        <dbReference type="Proteomes" id="UP000198718"/>
    </source>
</evidence>
<evidence type="ECO:0000256" key="1">
    <source>
        <dbReference type="ARBA" id="ARBA00009108"/>
    </source>
</evidence>
<keyword evidence="4" id="KW-1185">Reference proteome</keyword>
<name>A0A1G9BMS6_9FIRM</name>
<dbReference type="Proteomes" id="UP000198718">
    <property type="component" value="Unassembled WGS sequence"/>
</dbReference>
<protein>
    <submittedName>
        <fullName evidence="3">Uncharacterized conserved protein YlxW, UPF0749 family</fullName>
    </submittedName>
</protein>
<dbReference type="Pfam" id="PF05949">
    <property type="entry name" value="DUF881"/>
    <property type="match status" value="1"/>
</dbReference>
<feature type="coiled-coil region" evidence="2">
    <location>
        <begin position="47"/>
        <end position="74"/>
    </location>
</feature>
<reference evidence="3 4" key="1">
    <citation type="submission" date="2016-10" db="EMBL/GenBank/DDBJ databases">
        <authorList>
            <person name="de Groot N.N."/>
        </authorList>
    </citation>
    <scope>NUCLEOTIDE SEQUENCE [LARGE SCALE GENOMIC DNA]</scope>
    <source>
        <strain evidence="3 4">DSM 18346</strain>
    </source>
</reference>